<proteinExistence type="predicted"/>
<gene>
    <name evidence="2" type="ORF">CPB84DRAFT_1833204</name>
</gene>
<reference evidence="2" key="1">
    <citation type="submission" date="2020-11" db="EMBL/GenBank/DDBJ databases">
        <authorList>
            <consortium name="DOE Joint Genome Institute"/>
            <person name="Ahrendt S."/>
            <person name="Riley R."/>
            <person name="Andreopoulos W."/>
            <person name="LaButti K."/>
            <person name="Pangilinan J."/>
            <person name="Ruiz-duenas F.J."/>
            <person name="Barrasa J.M."/>
            <person name="Sanchez-Garcia M."/>
            <person name="Camarero S."/>
            <person name="Miyauchi S."/>
            <person name="Serrano A."/>
            <person name="Linde D."/>
            <person name="Babiker R."/>
            <person name="Drula E."/>
            <person name="Ayuso-Fernandez I."/>
            <person name="Pacheco R."/>
            <person name="Padilla G."/>
            <person name="Ferreira P."/>
            <person name="Barriuso J."/>
            <person name="Kellner H."/>
            <person name="Castanera R."/>
            <person name="Alfaro M."/>
            <person name="Ramirez L."/>
            <person name="Pisabarro A.G."/>
            <person name="Kuo A."/>
            <person name="Tritt A."/>
            <person name="Lipzen A."/>
            <person name="He G."/>
            <person name="Yan M."/>
            <person name="Ng V."/>
            <person name="Cullen D."/>
            <person name="Martin F."/>
            <person name="Rosso M.-N."/>
            <person name="Henrissat B."/>
            <person name="Hibbett D."/>
            <person name="Martinez A.T."/>
            <person name="Grigoriev I.V."/>
        </authorList>
    </citation>
    <scope>NUCLEOTIDE SEQUENCE</scope>
    <source>
        <strain evidence="2">AH 44721</strain>
    </source>
</reference>
<comment type="caution">
    <text evidence="2">The sequence shown here is derived from an EMBL/GenBank/DDBJ whole genome shotgun (WGS) entry which is preliminary data.</text>
</comment>
<dbReference type="OrthoDB" id="5413003at2759"/>
<dbReference type="AlphaFoldDB" id="A0A9P5P2Q5"/>
<evidence type="ECO:0000256" key="1">
    <source>
        <dbReference type="SAM" id="MobiDB-lite"/>
    </source>
</evidence>
<dbReference type="PANTHER" id="PTHR37287:SF1">
    <property type="entry name" value="INO EIGHTY SUBUNIT 1"/>
    <property type="match status" value="1"/>
</dbReference>
<dbReference type="PANTHER" id="PTHR37287">
    <property type="entry name" value="INO EIGHTY SUBUNIT 1"/>
    <property type="match status" value="1"/>
</dbReference>
<protein>
    <recommendedName>
        <fullName evidence="4">Ino eighty subunit 1</fullName>
    </recommendedName>
</protein>
<dbReference type="Proteomes" id="UP000724874">
    <property type="component" value="Unassembled WGS sequence"/>
</dbReference>
<organism evidence="2 3">
    <name type="scientific">Gymnopilus junonius</name>
    <name type="common">Spectacular rustgill mushroom</name>
    <name type="synonym">Gymnopilus spectabilis subsp. junonius</name>
    <dbReference type="NCBI Taxonomy" id="109634"/>
    <lineage>
        <taxon>Eukaryota</taxon>
        <taxon>Fungi</taxon>
        <taxon>Dikarya</taxon>
        <taxon>Basidiomycota</taxon>
        <taxon>Agaricomycotina</taxon>
        <taxon>Agaricomycetes</taxon>
        <taxon>Agaricomycetidae</taxon>
        <taxon>Agaricales</taxon>
        <taxon>Agaricineae</taxon>
        <taxon>Hymenogastraceae</taxon>
        <taxon>Gymnopilus</taxon>
    </lineage>
</organism>
<evidence type="ECO:0000313" key="3">
    <source>
        <dbReference type="Proteomes" id="UP000724874"/>
    </source>
</evidence>
<keyword evidence="3" id="KW-1185">Reference proteome</keyword>
<dbReference type="GO" id="GO:0031011">
    <property type="term" value="C:Ino80 complex"/>
    <property type="evidence" value="ECO:0007669"/>
    <property type="project" value="InterPro"/>
</dbReference>
<feature type="region of interest" description="Disordered" evidence="1">
    <location>
        <begin position="310"/>
        <end position="338"/>
    </location>
</feature>
<dbReference type="EMBL" id="JADNYJ010000002">
    <property type="protein sequence ID" value="KAF8912855.1"/>
    <property type="molecule type" value="Genomic_DNA"/>
</dbReference>
<name>A0A9P5P2Q5_GYMJU</name>
<sequence>MAFIPPPSASNNMTPAWAAEAIPPVGYLSRKALPIKRQDAEPLSREDVQFDLLHYLFTDNHAVFTNPIPAKSHKKLTFSDLYVSALINSSKCSKVLKDKMIENPQFSIEFAKISLLTNVGRINTTMAFFPEMKTALRTYHPVPSLQKTDGNAQDAPRIKNCLKAAVLPSEQKSVPPSTPEEVLAKLRAGQRPSTSVVNLIFILANHAAPLSSVHFDGSLNFLDLFLPATRFASADRGRALLWLLYHYLENENPPNPFDDQHSARYLNKIPYLRRLSTAEYQRENVDAPEELQWGSMMSNHRNLFLQKLVSSSEGDKKSKTSAPHFVTETGNDLPRHPKDERSFLFYVPSREAQPPQPQVPRRHERNMLQHAWHMAVTRDPLADSDDEVVDQNTRLDYTRRLSVITRIRKRPSTPP</sequence>
<dbReference type="InterPro" id="IPR038014">
    <property type="entry name" value="Ies1"/>
</dbReference>
<accession>A0A9P5P2Q5</accession>
<evidence type="ECO:0008006" key="4">
    <source>
        <dbReference type="Google" id="ProtNLM"/>
    </source>
</evidence>
<evidence type="ECO:0000313" key="2">
    <source>
        <dbReference type="EMBL" id="KAF8912855.1"/>
    </source>
</evidence>